<proteinExistence type="inferred from homology"/>
<dbReference type="PANTHER" id="PTHR37478:SF2">
    <property type="entry name" value="UPF0251 PROTEIN TK0562"/>
    <property type="match status" value="1"/>
</dbReference>
<dbReference type="Proteomes" id="UP000824160">
    <property type="component" value="Unassembled WGS sequence"/>
</dbReference>
<dbReference type="SUPFAM" id="SSF53146">
    <property type="entry name" value="Nitrogenase accessory factor-like"/>
    <property type="match status" value="1"/>
</dbReference>
<feature type="domain" description="Dinitrogenase iron-molybdenum cofactor biosynthesis" evidence="3">
    <location>
        <begin position="136"/>
        <end position="223"/>
    </location>
</feature>
<dbReference type="Gene3D" id="3.30.420.130">
    <property type="entry name" value="Dinitrogenase iron-molybdenum cofactor biosynthesis domain"/>
    <property type="match status" value="1"/>
</dbReference>
<organism evidence="4 5">
    <name type="scientific">Candidatus Faecivivens stercoripullorum</name>
    <dbReference type="NCBI Taxonomy" id="2840805"/>
    <lineage>
        <taxon>Bacteria</taxon>
        <taxon>Bacillati</taxon>
        <taxon>Bacillota</taxon>
        <taxon>Clostridia</taxon>
        <taxon>Eubacteriales</taxon>
        <taxon>Oscillospiraceae</taxon>
        <taxon>Oscillospiraceae incertae sedis</taxon>
        <taxon>Candidatus Faecivivens</taxon>
    </lineage>
</organism>
<dbReference type="Pfam" id="PF02001">
    <property type="entry name" value="DUF134"/>
    <property type="match status" value="1"/>
</dbReference>
<reference evidence="4" key="2">
    <citation type="journal article" date="2021" name="PeerJ">
        <title>Extensive microbial diversity within the chicken gut microbiome revealed by metagenomics and culture.</title>
        <authorList>
            <person name="Gilroy R."/>
            <person name="Ravi A."/>
            <person name="Getino M."/>
            <person name="Pursley I."/>
            <person name="Horton D.L."/>
            <person name="Alikhan N.F."/>
            <person name="Baker D."/>
            <person name="Gharbi K."/>
            <person name="Hall N."/>
            <person name="Watson M."/>
            <person name="Adriaenssens E.M."/>
            <person name="Foster-Nyarko E."/>
            <person name="Jarju S."/>
            <person name="Secka A."/>
            <person name="Antonio M."/>
            <person name="Oren A."/>
            <person name="Chaudhuri R.R."/>
            <person name="La Ragione R."/>
            <person name="Hildebrand F."/>
            <person name="Pallen M.J."/>
        </authorList>
    </citation>
    <scope>NUCLEOTIDE SEQUENCE</scope>
    <source>
        <strain evidence="4">ChiBcec7-5410</strain>
    </source>
</reference>
<name>A0A9D1KRS3_9FIRM</name>
<sequence>MARPTRCRRICTEPAYDRFTPCGIAGGEPVCLTLDEYEVIRLIDFDGQTHEEAARQMEISRTTVTEIYQSARFKLADCLVNGRPLEITGGNYRLCDGGAIRCGRCRRMQAADAAITDASFQRKGETDMRVAVTYENGNIFQHFGHTAQFKVYDIEDGKIVSSQVVGTNGSGHGALAGLLAQGGVDALICGGIGAGAQNALAEAGIQLFGGVSGNADEAVQALVEGKLVYNPNVHCNHHDHGEGHSCGEHHCGENKHGCHGNN</sequence>
<dbReference type="InterPro" id="IPR003731">
    <property type="entry name" value="Di-Nase_FeMo-co_biosynth"/>
</dbReference>
<dbReference type="AlphaFoldDB" id="A0A9D1KRS3"/>
<comment type="similarity">
    <text evidence="1 2">Belongs to the UPF0251 family.</text>
</comment>
<dbReference type="InterPro" id="IPR013324">
    <property type="entry name" value="RNA_pol_sigma_r3/r4-like"/>
</dbReference>
<dbReference type="PANTHER" id="PTHR37478">
    <property type="match status" value="1"/>
</dbReference>
<dbReference type="Pfam" id="PF02579">
    <property type="entry name" value="Nitro_FeMo-Co"/>
    <property type="match status" value="1"/>
</dbReference>
<protein>
    <recommendedName>
        <fullName evidence="2">UPF0251 protein IAC43_05245</fullName>
    </recommendedName>
</protein>
<dbReference type="CDD" id="cd00851">
    <property type="entry name" value="MTH1175"/>
    <property type="match status" value="1"/>
</dbReference>
<accession>A0A9D1KRS3</accession>
<dbReference type="Gene3D" id="1.10.10.10">
    <property type="entry name" value="Winged helix-like DNA-binding domain superfamily/Winged helix DNA-binding domain"/>
    <property type="match status" value="1"/>
</dbReference>
<dbReference type="EMBL" id="DVLW01000143">
    <property type="protein sequence ID" value="HIT94569.1"/>
    <property type="molecule type" value="Genomic_DNA"/>
</dbReference>
<dbReference type="InterPro" id="IPR036105">
    <property type="entry name" value="DiNase_FeMo-co_biosyn_sf"/>
</dbReference>
<reference evidence="4" key="1">
    <citation type="submission" date="2020-10" db="EMBL/GenBank/DDBJ databases">
        <authorList>
            <person name="Gilroy R."/>
        </authorList>
    </citation>
    <scope>NUCLEOTIDE SEQUENCE</scope>
    <source>
        <strain evidence="4">ChiBcec7-5410</strain>
    </source>
</reference>
<dbReference type="InterPro" id="IPR033913">
    <property type="entry name" value="MTH1175_dom"/>
</dbReference>
<evidence type="ECO:0000259" key="3">
    <source>
        <dbReference type="Pfam" id="PF02579"/>
    </source>
</evidence>
<gene>
    <name evidence="4" type="ORF">IAC43_05245</name>
</gene>
<dbReference type="SUPFAM" id="SSF88659">
    <property type="entry name" value="Sigma3 and sigma4 domains of RNA polymerase sigma factors"/>
    <property type="match status" value="1"/>
</dbReference>
<dbReference type="HAMAP" id="MF_00674">
    <property type="entry name" value="UPF0251"/>
    <property type="match status" value="1"/>
</dbReference>
<evidence type="ECO:0000256" key="1">
    <source>
        <dbReference type="ARBA" id="ARBA00009350"/>
    </source>
</evidence>
<dbReference type="InterPro" id="IPR036388">
    <property type="entry name" value="WH-like_DNA-bd_sf"/>
</dbReference>
<dbReference type="InterPro" id="IPR002852">
    <property type="entry name" value="UPF0251"/>
</dbReference>
<evidence type="ECO:0000313" key="4">
    <source>
        <dbReference type="EMBL" id="HIT94569.1"/>
    </source>
</evidence>
<evidence type="ECO:0000313" key="5">
    <source>
        <dbReference type="Proteomes" id="UP000824160"/>
    </source>
</evidence>
<comment type="caution">
    <text evidence="4">The sequence shown here is derived from an EMBL/GenBank/DDBJ whole genome shotgun (WGS) entry which is preliminary data.</text>
</comment>
<evidence type="ECO:0000256" key="2">
    <source>
        <dbReference type="HAMAP-Rule" id="MF_00674"/>
    </source>
</evidence>